<name>A4S9M9_OSTLU</name>
<evidence type="ECO:0000313" key="4">
    <source>
        <dbReference type="Proteomes" id="UP000001568"/>
    </source>
</evidence>
<dbReference type="Pfam" id="PF04296">
    <property type="entry name" value="YlxR"/>
    <property type="match status" value="1"/>
</dbReference>
<evidence type="ECO:0000256" key="1">
    <source>
        <dbReference type="SAM" id="MobiDB-lite"/>
    </source>
</evidence>
<dbReference type="GeneID" id="5006256"/>
<organism evidence="3 4">
    <name type="scientific">Ostreococcus lucimarinus (strain CCE9901)</name>
    <dbReference type="NCBI Taxonomy" id="436017"/>
    <lineage>
        <taxon>Eukaryota</taxon>
        <taxon>Viridiplantae</taxon>
        <taxon>Chlorophyta</taxon>
        <taxon>Mamiellophyceae</taxon>
        <taxon>Mamiellales</taxon>
        <taxon>Bathycoccaceae</taxon>
        <taxon>Ostreococcus</taxon>
    </lineage>
</organism>
<accession>A4S9M9</accession>
<dbReference type="InterPro" id="IPR007393">
    <property type="entry name" value="YlxR_dom"/>
</dbReference>
<dbReference type="PANTHER" id="PTHR34215">
    <property type="entry name" value="BLL0784 PROTEIN"/>
    <property type="match status" value="1"/>
</dbReference>
<dbReference type="InterPro" id="IPR037465">
    <property type="entry name" value="YlxR"/>
</dbReference>
<sequence length="218" mass="23549">MRRGRTSPKDAGAAVALARVARAAAGDEGDDVRGRADAVERAHAAATTLRTYESAIASAARAQRNRDVAKRKTRPRDRACNQPKPRQGWTRAALRERNARTCAACERIAAKADLFRAVRVKTASGETRVVVGDDARGVNGRSAYVCKTRACAARAAKGKAMQRALRCNVDQGVYDALAREARALEEAMGVDTSDYVFLRPEGTSARWKAPGEWIPPDA</sequence>
<proteinExistence type="predicted"/>
<dbReference type="SUPFAM" id="SSF64376">
    <property type="entry name" value="YlxR-like"/>
    <property type="match status" value="1"/>
</dbReference>
<evidence type="ECO:0000259" key="2">
    <source>
        <dbReference type="Pfam" id="PF04296"/>
    </source>
</evidence>
<dbReference type="PANTHER" id="PTHR34215:SF1">
    <property type="entry name" value="YLXR DOMAIN-CONTAINING PROTEIN"/>
    <property type="match status" value="1"/>
</dbReference>
<protein>
    <recommendedName>
        <fullName evidence="2">YlxR domain-containing protein</fullName>
    </recommendedName>
</protein>
<dbReference type="EMBL" id="CP000597">
    <property type="protein sequence ID" value="ABP00412.1"/>
    <property type="molecule type" value="Genomic_DNA"/>
</dbReference>
<feature type="region of interest" description="Disordered" evidence="1">
    <location>
        <begin position="60"/>
        <end position="91"/>
    </location>
</feature>
<dbReference type="HOGENOM" id="CLU_1268733_0_0_1"/>
<dbReference type="OrthoDB" id="10610256at2759"/>
<dbReference type="RefSeq" id="XP_001422095.1">
    <property type="nucleotide sequence ID" value="XM_001422058.1"/>
</dbReference>
<dbReference type="Gramene" id="ABP00412">
    <property type="protein sequence ID" value="ABP00412"/>
    <property type="gene ID" value="OSTLU_28256"/>
</dbReference>
<dbReference type="AlphaFoldDB" id="A4S9M9"/>
<dbReference type="Proteomes" id="UP000001568">
    <property type="component" value="Chromosome 17"/>
</dbReference>
<feature type="domain" description="YlxR" evidence="2">
    <location>
        <begin position="100"/>
        <end position="178"/>
    </location>
</feature>
<evidence type="ECO:0000313" key="3">
    <source>
        <dbReference type="EMBL" id="ABP00412.1"/>
    </source>
</evidence>
<dbReference type="Gene3D" id="3.30.1230.10">
    <property type="entry name" value="YlxR-like"/>
    <property type="match status" value="1"/>
</dbReference>
<gene>
    <name evidence="3" type="ORF">OSTLU_28256</name>
</gene>
<dbReference type="KEGG" id="olu:OSTLU_28256"/>
<keyword evidence="4" id="KW-1185">Reference proteome</keyword>
<dbReference type="InterPro" id="IPR035931">
    <property type="entry name" value="YlxR-like_sf"/>
</dbReference>
<reference evidence="3 4" key="1">
    <citation type="journal article" date="2007" name="Proc. Natl. Acad. Sci. U.S.A.">
        <title>The tiny eukaryote Ostreococcus provides genomic insights into the paradox of plankton speciation.</title>
        <authorList>
            <person name="Palenik B."/>
            <person name="Grimwood J."/>
            <person name="Aerts A."/>
            <person name="Rouze P."/>
            <person name="Salamov A."/>
            <person name="Putnam N."/>
            <person name="Dupont C."/>
            <person name="Jorgensen R."/>
            <person name="Derelle E."/>
            <person name="Rombauts S."/>
            <person name="Zhou K."/>
            <person name="Otillar R."/>
            <person name="Merchant S.S."/>
            <person name="Podell S."/>
            <person name="Gaasterland T."/>
            <person name="Napoli C."/>
            <person name="Gendler K."/>
            <person name="Manuell A."/>
            <person name="Tai V."/>
            <person name="Vallon O."/>
            <person name="Piganeau G."/>
            <person name="Jancek S."/>
            <person name="Heijde M."/>
            <person name="Jabbari K."/>
            <person name="Bowler C."/>
            <person name="Lohr M."/>
            <person name="Robbens S."/>
            <person name="Werner G."/>
            <person name="Dubchak I."/>
            <person name="Pazour G.J."/>
            <person name="Ren Q."/>
            <person name="Paulsen I."/>
            <person name="Delwiche C."/>
            <person name="Schmutz J."/>
            <person name="Rokhsar D."/>
            <person name="Van de Peer Y."/>
            <person name="Moreau H."/>
            <person name="Grigoriev I.V."/>
        </authorList>
    </citation>
    <scope>NUCLEOTIDE SEQUENCE [LARGE SCALE GENOMIC DNA]</scope>
    <source>
        <strain evidence="3 4">CCE9901</strain>
    </source>
</reference>